<keyword evidence="3" id="KW-1185">Reference proteome</keyword>
<protein>
    <submittedName>
        <fullName evidence="2">Uncharacterized protein</fullName>
    </submittedName>
</protein>
<reference evidence="2 3" key="1">
    <citation type="journal article" date="2019" name="ACS Chem. Biol.">
        <title>Identification and Mobilization of a Cryptic Antibiotic Biosynthesis Gene Locus from a Human-Pathogenic Nocardia Isolate.</title>
        <authorList>
            <person name="Herisse M."/>
            <person name="Ishida K."/>
            <person name="Porter J.L."/>
            <person name="Howden B."/>
            <person name="Hertweck C."/>
            <person name="Stinear T.P."/>
            <person name="Pidot S.J."/>
        </authorList>
    </citation>
    <scope>NUCLEOTIDE SEQUENCE [LARGE SCALE GENOMIC DNA]</scope>
    <source>
        <strain evidence="2 3">AUSMDU00012717</strain>
    </source>
</reference>
<feature type="transmembrane region" description="Helical" evidence="1">
    <location>
        <begin position="70"/>
        <end position="89"/>
    </location>
</feature>
<dbReference type="Proteomes" id="UP000503540">
    <property type="component" value="Chromosome"/>
</dbReference>
<keyword evidence="1" id="KW-1133">Transmembrane helix</keyword>
<evidence type="ECO:0000256" key="1">
    <source>
        <dbReference type="SAM" id="Phobius"/>
    </source>
</evidence>
<accession>A0A6G9YQU1</accession>
<keyword evidence="1" id="KW-0472">Membrane</keyword>
<feature type="transmembrane region" description="Helical" evidence="1">
    <location>
        <begin position="7"/>
        <end position="26"/>
    </location>
</feature>
<organism evidence="2 3">
    <name type="scientific">Nocardia arthritidis</name>
    <dbReference type="NCBI Taxonomy" id="228602"/>
    <lineage>
        <taxon>Bacteria</taxon>
        <taxon>Bacillati</taxon>
        <taxon>Actinomycetota</taxon>
        <taxon>Actinomycetes</taxon>
        <taxon>Mycobacteriales</taxon>
        <taxon>Nocardiaceae</taxon>
        <taxon>Nocardia</taxon>
    </lineage>
</organism>
<dbReference type="KEGG" id="nah:F5544_39275"/>
<dbReference type="RefSeq" id="WP_167477880.1">
    <property type="nucleotide sequence ID" value="NZ_CP046172.1"/>
</dbReference>
<dbReference type="EMBL" id="CP046172">
    <property type="protein sequence ID" value="QIS15675.1"/>
    <property type="molecule type" value="Genomic_DNA"/>
</dbReference>
<feature type="transmembrane region" description="Helical" evidence="1">
    <location>
        <begin position="38"/>
        <end position="63"/>
    </location>
</feature>
<evidence type="ECO:0000313" key="2">
    <source>
        <dbReference type="EMBL" id="QIS15675.1"/>
    </source>
</evidence>
<feature type="transmembrane region" description="Helical" evidence="1">
    <location>
        <begin position="95"/>
        <end position="117"/>
    </location>
</feature>
<evidence type="ECO:0000313" key="3">
    <source>
        <dbReference type="Proteomes" id="UP000503540"/>
    </source>
</evidence>
<keyword evidence="1" id="KW-0812">Transmembrane</keyword>
<dbReference type="AlphaFoldDB" id="A0A6G9YQU1"/>
<name>A0A6G9YQU1_9NOCA</name>
<proteinExistence type="predicted"/>
<sequence length="122" mass="12892">MKTGYTLALRWVITLHALGAFGQAVLAGRFLSGDYDMVAAHATNATVVGGIGYLQVVVALLVWRPGRGPVWPLAVSVGLVLAETAQILLGYFRGIGVHVPLGVAIIAALMVLLTWAWRRSAA</sequence>
<gene>
    <name evidence="2" type="ORF">F5544_39275</name>
</gene>